<reference evidence="3 4" key="1">
    <citation type="submission" date="2020-08" db="EMBL/GenBank/DDBJ databases">
        <title>Plant Genome Project.</title>
        <authorList>
            <person name="Zhang R.-G."/>
        </authorList>
    </citation>
    <scope>NUCLEOTIDE SEQUENCE [LARGE SCALE GENOMIC DNA]</scope>
    <source>
        <tissue evidence="3">Rhizome</tissue>
    </source>
</reference>
<evidence type="ECO:0000313" key="3">
    <source>
        <dbReference type="EMBL" id="KAG6528628.1"/>
    </source>
</evidence>
<gene>
    <name evidence="3" type="ORF">ZIOFF_010808</name>
</gene>
<dbReference type="Pfam" id="PF23598">
    <property type="entry name" value="LRR_14"/>
    <property type="match status" value="1"/>
</dbReference>
<proteinExistence type="predicted"/>
<dbReference type="InterPro" id="IPR032675">
    <property type="entry name" value="LRR_dom_sf"/>
</dbReference>
<evidence type="ECO:0000256" key="1">
    <source>
        <dbReference type="ARBA" id="ARBA00022737"/>
    </source>
</evidence>
<keyword evidence="4" id="KW-1185">Reference proteome</keyword>
<dbReference type="PANTHER" id="PTHR47186:SF41">
    <property type="entry name" value="OS12G0131701 PROTEIN"/>
    <property type="match status" value="1"/>
</dbReference>
<comment type="caution">
    <text evidence="3">The sequence shown here is derived from an EMBL/GenBank/DDBJ whole genome shotgun (WGS) entry which is preliminary data.</text>
</comment>
<dbReference type="PANTHER" id="PTHR47186">
    <property type="entry name" value="LEUCINE-RICH REPEAT-CONTAINING PROTEIN 57"/>
    <property type="match status" value="1"/>
</dbReference>
<dbReference type="Proteomes" id="UP000734854">
    <property type="component" value="Unassembled WGS sequence"/>
</dbReference>
<dbReference type="Gene3D" id="3.80.10.10">
    <property type="entry name" value="Ribonuclease Inhibitor"/>
    <property type="match status" value="1"/>
</dbReference>
<dbReference type="SUPFAM" id="SSF52058">
    <property type="entry name" value="L domain-like"/>
    <property type="match status" value="1"/>
</dbReference>
<feature type="domain" description="Disease resistance R13L4/SHOC-2-like LRR" evidence="2">
    <location>
        <begin position="9"/>
        <end position="192"/>
    </location>
</feature>
<accession>A0A8J5HJP9</accession>
<evidence type="ECO:0000313" key="4">
    <source>
        <dbReference type="Proteomes" id="UP000734854"/>
    </source>
</evidence>
<keyword evidence="1" id="KW-0677">Repeat</keyword>
<protein>
    <recommendedName>
        <fullName evidence="2">Disease resistance R13L4/SHOC-2-like LRR domain-containing protein</fullName>
    </recommendedName>
</protein>
<evidence type="ECO:0000259" key="2">
    <source>
        <dbReference type="Pfam" id="PF23598"/>
    </source>
</evidence>
<sequence>MLKELPIRIHKLRKLQILRLSYCLKIQKLPESIIYLVNLNELDIGGCCRLSELPDDLSGMKNLMQLNMEGCAALTRMPSGIRQWINLQSLRGIDVVDGHGNIMLSELQDLKNLESLHIQHLERRCATLPPLGVLPQLEEVTISGFDLVRVIDDEFYGEDRKPFVFLELRKLTFSEMPRLEMWLGMKSMPRLEKGLGMKSIRRHCLFAKLEELTLIQCPKLMVFLVQFPTSSQLKLKLWLSNEMLMPTSKFNSWSNLGGINMLQIFGCQELRNLPNDIRNIQNL</sequence>
<dbReference type="InterPro" id="IPR055414">
    <property type="entry name" value="LRR_R13L4/SHOC2-like"/>
</dbReference>
<dbReference type="AlphaFoldDB" id="A0A8J5HJP9"/>
<dbReference type="EMBL" id="JACMSC010000003">
    <property type="protein sequence ID" value="KAG6528628.1"/>
    <property type="molecule type" value="Genomic_DNA"/>
</dbReference>
<name>A0A8J5HJP9_ZINOF</name>
<organism evidence="3 4">
    <name type="scientific">Zingiber officinale</name>
    <name type="common">Ginger</name>
    <name type="synonym">Amomum zingiber</name>
    <dbReference type="NCBI Taxonomy" id="94328"/>
    <lineage>
        <taxon>Eukaryota</taxon>
        <taxon>Viridiplantae</taxon>
        <taxon>Streptophyta</taxon>
        <taxon>Embryophyta</taxon>
        <taxon>Tracheophyta</taxon>
        <taxon>Spermatophyta</taxon>
        <taxon>Magnoliopsida</taxon>
        <taxon>Liliopsida</taxon>
        <taxon>Zingiberales</taxon>
        <taxon>Zingiberaceae</taxon>
        <taxon>Zingiber</taxon>
    </lineage>
</organism>